<feature type="active site" description="Proton donor" evidence="7">
    <location>
        <position position="150"/>
    </location>
</feature>
<gene>
    <name evidence="12" type="primary">SPAM1</name>
</gene>
<evidence type="ECO:0000256" key="9">
    <source>
        <dbReference type="PIRSR" id="PIRSR038193-3"/>
    </source>
</evidence>
<keyword evidence="11" id="KW-0812">Transmembrane</keyword>
<evidence type="ECO:0000256" key="7">
    <source>
        <dbReference type="PIRSR" id="PIRSR038193-1"/>
    </source>
</evidence>
<dbReference type="GO" id="GO:0004415">
    <property type="term" value="F:hyalurononglucosaminidase activity"/>
    <property type="evidence" value="ECO:0007669"/>
    <property type="project" value="UniProtKB-UniRule"/>
</dbReference>
<keyword evidence="4 9" id="KW-1015">Disulfide bond</keyword>
<reference evidence="13" key="1">
    <citation type="journal article" date="2014" name="Science">
        <title>Nonhuman genetics. Genomic basis for the convergent evolution of electric organs.</title>
        <authorList>
            <person name="Gallant J.R."/>
            <person name="Traeger L.L."/>
            <person name="Volkening J.D."/>
            <person name="Moffett H."/>
            <person name="Chen P.H."/>
            <person name="Novina C.D."/>
            <person name="Phillips G.N.Jr."/>
            <person name="Anand R."/>
            <person name="Wells G.B."/>
            <person name="Pinch M."/>
            <person name="Guth R."/>
            <person name="Unguez G.A."/>
            <person name="Albert J.S."/>
            <person name="Zakon H.H."/>
            <person name="Samanta M.P."/>
            <person name="Sussman M.R."/>
        </authorList>
    </citation>
    <scope>NUCLEOTIDE SEQUENCE [LARGE SCALE GENOMIC DNA]</scope>
</reference>
<evidence type="ECO:0000313" key="12">
    <source>
        <dbReference type="Ensembl" id="ENSEEEP00000037748.2"/>
    </source>
</evidence>
<dbReference type="PIRSF" id="PIRSF038193">
    <property type="entry name" value="Hyaluronidase"/>
    <property type="match status" value="1"/>
</dbReference>
<dbReference type="FunFam" id="3.20.20.70:FF:000065">
    <property type="entry name" value="Hyaluronidase"/>
    <property type="match status" value="1"/>
</dbReference>
<keyword evidence="5 10" id="KW-0326">Glycosidase</keyword>
<keyword evidence="13" id="KW-1185">Reference proteome</keyword>
<dbReference type="GlyCosmos" id="A0A4W4GML4">
    <property type="glycosylation" value="1 site, No reported glycans"/>
</dbReference>
<dbReference type="AlphaFoldDB" id="A0A4W4GML4"/>
<feature type="disulfide bond" evidence="9">
    <location>
        <begin position="389"/>
        <end position="442"/>
    </location>
</feature>
<name>A0A4W4GML4_ELEEL</name>
<dbReference type="EC" id="3.2.1.35" evidence="10"/>
<protein>
    <recommendedName>
        <fullName evidence="10">Hyaluronidase</fullName>
        <ecNumber evidence="10">3.2.1.35</ecNumber>
    </recommendedName>
</protein>
<evidence type="ECO:0000256" key="1">
    <source>
        <dbReference type="ARBA" id="ARBA00000251"/>
    </source>
</evidence>
<dbReference type="Ensembl" id="ENSEEET00000038186.2">
    <property type="protein sequence ID" value="ENSEEEP00000037748.2"/>
    <property type="gene ID" value="ENSEEEG00000028633.1"/>
</dbReference>
<dbReference type="InterPro" id="IPR018155">
    <property type="entry name" value="Hyaluronidase"/>
</dbReference>
<sequence length="481" mass="54145">PASYSVKHIPFDNKSWGQSPIYLLILIFSLTSLLSISLALPITAAPLFKDTPFAAIWNAPTKVCNKHKIALDFSAFQAVTTPVNIPDQLLVLFYYNRLGLYPYVDTSTGKQYNGGIPQKENLTASLEKALHDINHYIPEFTPGLAVIDWESWRPLWARDWASLDIYRSLSIQYAKEKDPSLSSNKAVDVAKEQFQKAARAYMEQTVQLGNNIRPKYLWGYYLYPDCYNYGWDKPGYTGECPQREQILNNELLWLWESSTALYPSAYLSIGQKGKTSTTLFVRGRVKEAVRVSALPRKNYTDPIYTYLRPVFHDQNNVYLGEVDLVSTIGESAALGTSGSSIVWTLYLTYFLSLARQASCEALAAYLPSTLNPYVANVTAAAKLCSDTLCQSNGRCVRKNPNSNVYLHLNPDHFNIQEHDGKYLAIGVPSLDDLNVFVDGFTCQCYEGYKCSTNISISVPQTQIVIQRNLKLKPQLLYQMSG</sequence>
<dbReference type="PANTHER" id="PTHR11769">
    <property type="entry name" value="HYALURONIDASE"/>
    <property type="match status" value="1"/>
</dbReference>
<evidence type="ECO:0000256" key="5">
    <source>
        <dbReference type="ARBA" id="ARBA00023295"/>
    </source>
</evidence>
<feature type="disulfide bond" evidence="9">
    <location>
        <begin position="384"/>
        <end position="395"/>
    </location>
</feature>
<dbReference type="GO" id="GO:0001669">
    <property type="term" value="C:acrosomal vesicle"/>
    <property type="evidence" value="ECO:0007669"/>
    <property type="project" value="TreeGrafter"/>
</dbReference>
<dbReference type="GO" id="GO:0030214">
    <property type="term" value="P:hyaluronan catabolic process"/>
    <property type="evidence" value="ECO:0007669"/>
    <property type="project" value="TreeGrafter"/>
</dbReference>
<reference evidence="12" key="4">
    <citation type="submission" date="2025-08" db="UniProtKB">
        <authorList>
            <consortium name="Ensembl"/>
        </authorList>
    </citation>
    <scope>IDENTIFICATION</scope>
</reference>
<feature type="disulfide bond" evidence="9">
    <location>
        <begin position="226"/>
        <end position="240"/>
    </location>
</feature>
<dbReference type="OMA" id="NRRWGFY"/>
<dbReference type="InterPro" id="IPR013785">
    <property type="entry name" value="Aldolase_TIM"/>
</dbReference>
<evidence type="ECO:0000256" key="10">
    <source>
        <dbReference type="RuleBase" id="RU610713"/>
    </source>
</evidence>
<dbReference type="Pfam" id="PF01630">
    <property type="entry name" value="Glyco_hydro_56"/>
    <property type="match status" value="1"/>
</dbReference>
<evidence type="ECO:0000313" key="13">
    <source>
        <dbReference type="Proteomes" id="UP000314983"/>
    </source>
</evidence>
<dbReference type="Gene3D" id="3.20.20.70">
    <property type="entry name" value="Aldolase class I"/>
    <property type="match status" value="1"/>
</dbReference>
<comment type="catalytic activity">
    <reaction evidence="1 10">
        <text>Random hydrolysis of (1-&gt;4)-linkages between N-acetyl-beta-D-glucosamine and D-glucuronate residues in hyaluronate.</text>
        <dbReference type="EC" id="3.2.1.35"/>
    </reaction>
</comment>
<reference evidence="12" key="5">
    <citation type="submission" date="2025-09" db="UniProtKB">
        <authorList>
            <consortium name="Ensembl"/>
        </authorList>
    </citation>
    <scope>IDENTIFICATION</scope>
</reference>
<organism evidence="12 13">
    <name type="scientific">Electrophorus electricus</name>
    <name type="common">Electric eel</name>
    <name type="synonym">Gymnotus electricus</name>
    <dbReference type="NCBI Taxonomy" id="8005"/>
    <lineage>
        <taxon>Eukaryota</taxon>
        <taxon>Metazoa</taxon>
        <taxon>Chordata</taxon>
        <taxon>Craniata</taxon>
        <taxon>Vertebrata</taxon>
        <taxon>Euteleostomi</taxon>
        <taxon>Actinopterygii</taxon>
        <taxon>Neopterygii</taxon>
        <taxon>Teleostei</taxon>
        <taxon>Ostariophysi</taxon>
        <taxon>Gymnotiformes</taxon>
        <taxon>Gymnotoidei</taxon>
        <taxon>Gymnotidae</taxon>
        <taxon>Electrophorus</taxon>
    </lineage>
</organism>
<keyword evidence="3 10" id="KW-0378">Hydrolase</keyword>
<comment type="similarity">
    <text evidence="2 6 10">Belongs to the glycosyl hydrolase 56 family.</text>
</comment>
<reference evidence="12" key="3">
    <citation type="submission" date="2020-05" db="EMBL/GenBank/DDBJ databases">
        <title>Electrophorus electricus (electric eel) genome, fEleEle1, primary haplotype.</title>
        <authorList>
            <person name="Myers G."/>
            <person name="Meyer A."/>
            <person name="Fedrigo O."/>
            <person name="Formenti G."/>
            <person name="Rhie A."/>
            <person name="Tracey A."/>
            <person name="Sims Y."/>
            <person name="Jarvis E.D."/>
        </authorList>
    </citation>
    <scope>NUCLEOTIDE SEQUENCE [LARGE SCALE GENOMIC DNA]</scope>
</reference>
<feature type="glycosylation site" description="N-linked (GlcNAc...) asparagine" evidence="8">
    <location>
        <position position="376"/>
    </location>
</feature>
<keyword evidence="11" id="KW-1133">Transmembrane helix</keyword>
<evidence type="ECO:0000256" key="2">
    <source>
        <dbReference type="ARBA" id="ARBA00008871"/>
    </source>
</evidence>
<dbReference type="GeneTree" id="ENSGT01020000230364"/>
<accession>A0A4W4GML4</accession>
<evidence type="ECO:0000256" key="6">
    <source>
        <dbReference type="PIRNR" id="PIRNR038193"/>
    </source>
</evidence>
<dbReference type="GO" id="GO:0005975">
    <property type="term" value="P:carbohydrate metabolic process"/>
    <property type="evidence" value="ECO:0007669"/>
    <property type="project" value="UniProtKB-UniRule"/>
</dbReference>
<dbReference type="PRINTS" id="PR00846">
    <property type="entry name" value="GLHYDRLASE56"/>
</dbReference>
<reference evidence="13" key="2">
    <citation type="journal article" date="2017" name="Sci. Adv.">
        <title>A tail of two voltages: Proteomic comparison of the three electric organs of the electric eel.</title>
        <authorList>
            <person name="Traeger L.L."/>
            <person name="Sabat G."/>
            <person name="Barrett-Wilt G.A."/>
            <person name="Wells G.B."/>
            <person name="Sussman M.R."/>
        </authorList>
    </citation>
    <scope>NUCLEOTIDE SEQUENCE [LARGE SCALE GENOMIC DNA]</scope>
</reference>
<feature type="disulfide bond" evidence="9">
    <location>
        <begin position="64"/>
        <end position="359"/>
    </location>
</feature>
<proteinExistence type="inferred from homology"/>
<evidence type="ECO:0000256" key="4">
    <source>
        <dbReference type="ARBA" id="ARBA00023157"/>
    </source>
</evidence>
<evidence type="ECO:0000256" key="11">
    <source>
        <dbReference type="SAM" id="Phobius"/>
    </source>
</evidence>
<dbReference type="Proteomes" id="UP000314983">
    <property type="component" value="Chromosome 2"/>
</dbReference>
<evidence type="ECO:0000256" key="3">
    <source>
        <dbReference type="ARBA" id="ARBA00022801"/>
    </source>
</evidence>
<feature type="transmembrane region" description="Helical" evidence="11">
    <location>
        <begin position="21"/>
        <end position="42"/>
    </location>
</feature>
<keyword evidence="11" id="KW-0472">Membrane</keyword>
<dbReference type="PANTHER" id="PTHR11769:SF20">
    <property type="entry name" value="HYALURONIDASE PH-20"/>
    <property type="match status" value="1"/>
</dbReference>
<dbReference type="SUPFAM" id="SSF51445">
    <property type="entry name" value="(Trans)glycosidases"/>
    <property type="match status" value="1"/>
</dbReference>
<dbReference type="InterPro" id="IPR017853">
    <property type="entry name" value="GH"/>
</dbReference>
<evidence type="ECO:0000256" key="8">
    <source>
        <dbReference type="PIRSR" id="PIRSR038193-2"/>
    </source>
</evidence>